<dbReference type="PANTHER" id="PTHR30055">
    <property type="entry name" value="HTH-TYPE TRANSCRIPTIONAL REGULATOR RUTR"/>
    <property type="match status" value="1"/>
</dbReference>
<accession>A0A1Y5RD51</accession>
<dbReference type="Gene3D" id="1.10.357.10">
    <property type="entry name" value="Tetracycline Repressor, domain 2"/>
    <property type="match status" value="1"/>
</dbReference>
<dbReference type="InterPro" id="IPR036271">
    <property type="entry name" value="Tet_transcr_reg_TetR-rel_C_sf"/>
</dbReference>
<dbReference type="InterPro" id="IPR050109">
    <property type="entry name" value="HTH-type_TetR-like_transc_reg"/>
</dbReference>
<sequence length="179" mass="19433">MAQPDTVTRILDIAERMARQGGYNSFSFRDIAGEIGIKAASVHYHFANKEALGAAIAERYTENFLTALGEPGDAAPDDMIQRYVAAYRSALLDDGLMCLCGMFGAEISDLPAPVAVKTRMFFERNMDWLSNVYVAKDFDAGNARVKAGALIAQLEGAMILARSLDDMALFDRISATPAP</sequence>
<keyword evidence="1 2" id="KW-0238">DNA-binding</keyword>
<reference evidence="4 5" key="1">
    <citation type="submission" date="2017-03" db="EMBL/GenBank/DDBJ databases">
        <authorList>
            <person name="Afonso C.L."/>
            <person name="Miller P.J."/>
            <person name="Scott M.A."/>
            <person name="Spackman E."/>
            <person name="Goraichik I."/>
            <person name="Dimitrov K.M."/>
            <person name="Suarez D.L."/>
            <person name="Swayne D.E."/>
        </authorList>
    </citation>
    <scope>NUCLEOTIDE SEQUENCE [LARGE SCALE GENOMIC DNA]</scope>
    <source>
        <strain evidence="4 5">CECT 7639</strain>
    </source>
</reference>
<organism evidence="4 5">
    <name type="scientific">Falsiruegeria litorea R37</name>
    <dbReference type="NCBI Taxonomy" id="1200284"/>
    <lineage>
        <taxon>Bacteria</taxon>
        <taxon>Pseudomonadati</taxon>
        <taxon>Pseudomonadota</taxon>
        <taxon>Alphaproteobacteria</taxon>
        <taxon>Rhodobacterales</taxon>
        <taxon>Roseobacteraceae</taxon>
        <taxon>Falsiruegeria</taxon>
    </lineage>
</organism>
<dbReference type="GO" id="GO:0000976">
    <property type="term" value="F:transcription cis-regulatory region binding"/>
    <property type="evidence" value="ECO:0007669"/>
    <property type="project" value="TreeGrafter"/>
</dbReference>
<proteinExistence type="predicted"/>
<evidence type="ECO:0000256" key="2">
    <source>
        <dbReference type="PROSITE-ProRule" id="PRU00335"/>
    </source>
</evidence>
<dbReference type="Proteomes" id="UP000193077">
    <property type="component" value="Unassembled WGS sequence"/>
</dbReference>
<dbReference type="PRINTS" id="PR00455">
    <property type="entry name" value="HTHTETR"/>
</dbReference>
<name>A0A1Y5RD51_9RHOB</name>
<dbReference type="SUPFAM" id="SSF46689">
    <property type="entry name" value="Homeodomain-like"/>
    <property type="match status" value="1"/>
</dbReference>
<dbReference type="OrthoDB" id="9809772at2"/>
<evidence type="ECO:0000259" key="3">
    <source>
        <dbReference type="PROSITE" id="PS50977"/>
    </source>
</evidence>
<keyword evidence="5" id="KW-1185">Reference proteome</keyword>
<dbReference type="PROSITE" id="PS50977">
    <property type="entry name" value="HTH_TETR_2"/>
    <property type="match status" value="1"/>
</dbReference>
<dbReference type="EMBL" id="FWFO01000001">
    <property type="protein sequence ID" value="SLN14669.1"/>
    <property type="molecule type" value="Genomic_DNA"/>
</dbReference>
<evidence type="ECO:0000256" key="1">
    <source>
        <dbReference type="ARBA" id="ARBA00023125"/>
    </source>
</evidence>
<dbReference type="Pfam" id="PF00440">
    <property type="entry name" value="TetR_N"/>
    <property type="match status" value="1"/>
</dbReference>
<feature type="domain" description="HTH tetR-type" evidence="3">
    <location>
        <begin position="4"/>
        <end position="64"/>
    </location>
</feature>
<dbReference type="InterPro" id="IPR001647">
    <property type="entry name" value="HTH_TetR"/>
</dbReference>
<dbReference type="InterPro" id="IPR009057">
    <property type="entry name" value="Homeodomain-like_sf"/>
</dbReference>
<dbReference type="PANTHER" id="PTHR30055:SF219">
    <property type="entry name" value="TRANSCRIPTIONAL REGULATORY PROTEIN"/>
    <property type="match status" value="1"/>
</dbReference>
<gene>
    <name evidence="4" type="ORF">TRL7639_00216</name>
</gene>
<dbReference type="RefSeq" id="WP_085793968.1">
    <property type="nucleotide sequence ID" value="NZ_FWFO01000001.1"/>
</dbReference>
<dbReference type="GO" id="GO:0003700">
    <property type="term" value="F:DNA-binding transcription factor activity"/>
    <property type="evidence" value="ECO:0007669"/>
    <property type="project" value="TreeGrafter"/>
</dbReference>
<dbReference type="AlphaFoldDB" id="A0A1Y5RD51"/>
<dbReference type="SUPFAM" id="SSF48498">
    <property type="entry name" value="Tetracyclin repressor-like, C-terminal domain"/>
    <property type="match status" value="1"/>
</dbReference>
<feature type="DNA-binding region" description="H-T-H motif" evidence="2">
    <location>
        <begin position="27"/>
        <end position="46"/>
    </location>
</feature>
<evidence type="ECO:0000313" key="5">
    <source>
        <dbReference type="Proteomes" id="UP000193077"/>
    </source>
</evidence>
<evidence type="ECO:0000313" key="4">
    <source>
        <dbReference type="EMBL" id="SLN14669.1"/>
    </source>
</evidence>
<protein>
    <submittedName>
        <fullName evidence="4">Bacterial regulatory proteins, tetR family</fullName>
    </submittedName>
</protein>